<evidence type="ECO:0000313" key="3">
    <source>
        <dbReference type="Proteomes" id="UP000324222"/>
    </source>
</evidence>
<feature type="compositionally biased region" description="Polar residues" evidence="1">
    <location>
        <begin position="48"/>
        <end position="58"/>
    </location>
</feature>
<protein>
    <submittedName>
        <fullName evidence="2">Uncharacterized protein</fullName>
    </submittedName>
</protein>
<organism evidence="2 3">
    <name type="scientific">Portunus trituberculatus</name>
    <name type="common">Swimming crab</name>
    <name type="synonym">Neptunus trituberculatus</name>
    <dbReference type="NCBI Taxonomy" id="210409"/>
    <lineage>
        <taxon>Eukaryota</taxon>
        <taxon>Metazoa</taxon>
        <taxon>Ecdysozoa</taxon>
        <taxon>Arthropoda</taxon>
        <taxon>Crustacea</taxon>
        <taxon>Multicrustacea</taxon>
        <taxon>Malacostraca</taxon>
        <taxon>Eumalacostraca</taxon>
        <taxon>Eucarida</taxon>
        <taxon>Decapoda</taxon>
        <taxon>Pleocyemata</taxon>
        <taxon>Brachyura</taxon>
        <taxon>Eubrachyura</taxon>
        <taxon>Portunoidea</taxon>
        <taxon>Portunidae</taxon>
        <taxon>Portuninae</taxon>
        <taxon>Portunus</taxon>
    </lineage>
</organism>
<dbReference type="Proteomes" id="UP000324222">
    <property type="component" value="Unassembled WGS sequence"/>
</dbReference>
<feature type="region of interest" description="Disordered" evidence="1">
    <location>
        <begin position="1"/>
        <end position="93"/>
    </location>
</feature>
<evidence type="ECO:0000313" key="2">
    <source>
        <dbReference type="EMBL" id="MPD03826.1"/>
    </source>
</evidence>
<reference evidence="2 3" key="1">
    <citation type="submission" date="2019-05" db="EMBL/GenBank/DDBJ databases">
        <title>Another draft genome of Portunus trituberculatus and its Hox gene families provides insights of decapod evolution.</title>
        <authorList>
            <person name="Jeong J.-H."/>
            <person name="Song I."/>
            <person name="Kim S."/>
            <person name="Choi T."/>
            <person name="Kim D."/>
            <person name="Ryu S."/>
            <person name="Kim W."/>
        </authorList>
    </citation>
    <scope>NUCLEOTIDE SEQUENCE [LARGE SCALE GENOMIC DNA]</scope>
    <source>
        <tissue evidence="2">Muscle</tissue>
    </source>
</reference>
<feature type="compositionally biased region" description="Pro residues" evidence="1">
    <location>
        <begin position="25"/>
        <end position="36"/>
    </location>
</feature>
<name>A0A5B7KAH7_PORTR</name>
<evidence type="ECO:0000256" key="1">
    <source>
        <dbReference type="SAM" id="MobiDB-lite"/>
    </source>
</evidence>
<dbReference type="AlphaFoldDB" id="A0A5B7KAH7"/>
<sequence length="93" mass="9838">MHQLPPTLPPPSPLTTQPHVAAPQSYPPAHCPPAAPHPSIDSLLVSLTPPTTRPSGHTSHGCWINSKPQLGSETHLTPTHTTKSRVINLVNGT</sequence>
<feature type="compositionally biased region" description="Polar residues" evidence="1">
    <location>
        <begin position="66"/>
        <end position="93"/>
    </location>
</feature>
<proteinExistence type="predicted"/>
<comment type="caution">
    <text evidence="2">The sequence shown here is derived from an EMBL/GenBank/DDBJ whole genome shotgun (WGS) entry which is preliminary data.</text>
</comment>
<dbReference type="EMBL" id="VSRR010138108">
    <property type="protein sequence ID" value="MPD03826.1"/>
    <property type="molecule type" value="Genomic_DNA"/>
</dbReference>
<feature type="compositionally biased region" description="Pro residues" evidence="1">
    <location>
        <begin position="1"/>
        <end position="13"/>
    </location>
</feature>
<gene>
    <name evidence="2" type="ORF">E2C01_099481</name>
</gene>
<keyword evidence="3" id="KW-1185">Reference proteome</keyword>
<accession>A0A5B7KAH7</accession>